<protein>
    <submittedName>
        <fullName evidence="2">Uncharacterized protein</fullName>
    </submittedName>
</protein>
<dbReference type="EMBL" id="BQFW01000002">
    <property type="protein sequence ID" value="GJJ69709.1"/>
    <property type="molecule type" value="Genomic_DNA"/>
</dbReference>
<feature type="compositionally biased region" description="Low complexity" evidence="1">
    <location>
        <begin position="45"/>
        <end position="54"/>
    </location>
</feature>
<name>A0A9P3H458_9FUNG</name>
<dbReference type="OrthoDB" id="2445968at2759"/>
<reference evidence="2" key="1">
    <citation type="submission" date="2021-11" db="EMBL/GenBank/DDBJ databases">
        <authorList>
            <person name="Herlambang A."/>
            <person name="Guo Y."/>
            <person name="Takashima Y."/>
            <person name="Nishizawa T."/>
        </authorList>
    </citation>
    <scope>NUCLEOTIDE SEQUENCE</scope>
    <source>
        <strain evidence="2">E1425</strain>
    </source>
</reference>
<reference evidence="2" key="2">
    <citation type="journal article" date="2022" name="Microbiol. Resour. Announc.">
        <title>Whole-Genome Sequence of Entomortierella parvispora E1425, a Mucoromycotan Fungus Associated with Burkholderiaceae-Related Endosymbiotic Bacteria.</title>
        <authorList>
            <person name="Herlambang A."/>
            <person name="Guo Y."/>
            <person name="Takashima Y."/>
            <person name="Narisawa K."/>
            <person name="Ohta H."/>
            <person name="Nishizawa T."/>
        </authorList>
    </citation>
    <scope>NUCLEOTIDE SEQUENCE</scope>
    <source>
        <strain evidence="2">E1425</strain>
    </source>
</reference>
<comment type="caution">
    <text evidence="2">The sequence shown here is derived from an EMBL/GenBank/DDBJ whole genome shotgun (WGS) entry which is preliminary data.</text>
</comment>
<organism evidence="2 3">
    <name type="scientific">Entomortierella parvispora</name>
    <dbReference type="NCBI Taxonomy" id="205924"/>
    <lineage>
        <taxon>Eukaryota</taxon>
        <taxon>Fungi</taxon>
        <taxon>Fungi incertae sedis</taxon>
        <taxon>Mucoromycota</taxon>
        <taxon>Mortierellomycotina</taxon>
        <taxon>Mortierellomycetes</taxon>
        <taxon>Mortierellales</taxon>
        <taxon>Mortierellaceae</taxon>
        <taxon>Entomortierella</taxon>
    </lineage>
</organism>
<feature type="compositionally biased region" description="Polar residues" evidence="1">
    <location>
        <begin position="13"/>
        <end position="38"/>
    </location>
</feature>
<keyword evidence="3" id="KW-1185">Reference proteome</keyword>
<evidence type="ECO:0000256" key="1">
    <source>
        <dbReference type="SAM" id="MobiDB-lite"/>
    </source>
</evidence>
<gene>
    <name evidence="2" type="ORF">EMPS_02057</name>
</gene>
<feature type="region of interest" description="Disordered" evidence="1">
    <location>
        <begin position="1"/>
        <end position="79"/>
    </location>
</feature>
<feature type="compositionally biased region" description="Low complexity" evidence="1">
    <location>
        <begin position="133"/>
        <end position="152"/>
    </location>
</feature>
<accession>A0A9P3H458</accession>
<dbReference type="Proteomes" id="UP000827284">
    <property type="component" value="Unassembled WGS sequence"/>
</dbReference>
<evidence type="ECO:0000313" key="2">
    <source>
        <dbReference type="EMBL" id="GJJ69709.1"/>
    </source>
</evidence>
<evidence type="ECO:0000313" key="3">
    <source>
        <dbReference type="Proteomes" id="UP000827284"/>
    </source>
</evidence>
<sequence>MAKRKTTARKTRQSTSAAADSHPYRTSSNTSTPSTKATRYSKYASSSPSIASSPSPQPSLDQVLQRRRKGTPVRSPAQGDVSKGIVFAFRIQNDPDLSMAVDILSYDPSLTEPPVAESVPASTLNETAVAVASESSPTISTPSSRRSSTHSDSFFRASSREQWSNDPSSYLTNNVVDLNRNLLILHSRKPVGGVETSCLSTISSRSSSQPSSPPFLDSSSSSSSSSPASSPGSPPLFSTLVENAANKDDDLFTLDSLSSPSAVSIAKHQQLQEMSSLPSRMLRVRGLGAQGRTMQVYLV</sequence>
<feature type="region of interest" description="Disordered" evidence="1">
    <location>
        <begin position="128"/>
        <end position="153"/>
    </location>
</feature>
<dbReference type="AlphaFoldDB" id="A0A9P3H458"/>
<feature type="compositionally biased region" description="Basic residues" evidence="1">
    <location>
        <begin position="1"/>
        <end position="12"/>
    </location>
</feature>
<feature type="region of interest" description="Disordered" evidence="1">
    <location>
        <begin position="202"/>
        <end position="237"/>
    </location>
</feature>
<proteinExistence type="predicted"/>